<dbReference type="Proteomes" id="UP001075354">
    <property type="component" value="Chromosome 3"/>
</dbReference>
<reference evidence="4" key="1">
    <citation type="submission" date="2022-12" db="EMBL/GenBank/DDBJ databases">
        <title>Chromosome-level genome assembly of the bean flower thrips Megalurothrips usitatus.</title>
        <authorList>
            <person name="Ma L."/>
            <person name="Liu Q."/>
            <person name="Li H."/>
            <person name="Cai W."/>
        </authorList>
    </citation>
    <scope>NUCLEOTIDE SEQUENCE</scope>
    <source>
        <strain evidence="4">Cailab_2022a</strain>
    </source>
</reference>
<dbReference type="SMART" id="SM00028">
    <property type="entry name" value="TPR"/>
    <property type="match status" value="3"/>
</dbReference>
<organism evidence="4 5">
    <name type="scientific">Megalurothrips usitatus</name>
    <name type="common">bean blossom thrips</name>
    <dbReference type="NCBI Taxonomy" id="439358"/>
    <lineage>
        <taxon>Eukaryota</taxon>
        <taxon>Metazoa</taxon>
        <taxon>Ecdysozoa</taxon>
        <taxon>Arthropoda</taxon>
        <taxon>Hexapoda</taxon>
        <taxon>Insecta</taxon>
        <taxon>Pterygota</taxon>
        <taxon>Neoptera</taxon>
        <taxon>Paraneoptera</taxon>
        <taxon>Thysanoptera</taxon>
        <taxon>Terebrantia</taxon>
        <taxon>Thripoidea</taxon>
        <taxon>Thripidae</taxon>
        <taxon>Megalurothrips</taxon>
    </lineage>
</organism>
<dbReference type="AlphaFoldDB" id="A0AAV7XZW0"/>
<dbReference type="InterPro" id="IPR011990">
    <property type="entry name" value="TPR-like_helical_dom_sf"/>
</dbReference>
<name>A0AAV7XZW0_9NEOP</name>
<keyword evidence="1" id="KW-0175">Coiled coil</keyword>
<dbReference type="Gene3D" id="1.25.40.10">
    <property type="entry name" value="Tetratricopeptide repeat domain"/>
    <property type="match status" value="1"/>
</dbReference>
<dbReference type="Pfam" id="PF04969">
    <property type="entry name" value="CS"/>
    <property type="match status" value="1"/>
</dbReference>
<feature type="region of interest" description="Disordered" evidence="2">
    <location>
        <begin position="185"/>
        <end position="209"/>
    </location>
</feature>
<dbReference type="InterPro" id="IPR019734">
    <property type="entry name" value="TPR_rpt"/>
</dbReference>
<feature type="domain" description="CS" evidence="3">
    <location>
        <begin position="3"/>
        <end position="88"/>
    </location>
</feature>
<accession>A0AAV7XZW0</accession>
<dbReference type="PROSITE" id="PS51203">
    <property type="entry name" value="CS"/>
    <property type="match status" value="1"/>
</dbReference>
<feature type="coiled-coil region" evidence="1">
    <location>
        <begin position="100"/>
        <end position="142"/>
    </location>
</feature>
<comment type="caution">
    <text evidence="4">The sequence shown here is derived from an EMBL/GenBank/DDBJ whole genome shotgun (WGS) entry which is preliminary data.</text>
</comment>
<dbReference type="InterPro" id="IPR052004">
    <property type="entry name" value="Dynein_assembly_factor_4"/>
</dbReference>
<dbReference type="GO" id="GO:0036158">
    <property type="term" value="P:outer dynein arm assembly"/>
    <property type="evidence" value="ECO:0007669"/>
    <property type="project" value="TreeGrafter"/>
</dbReference>
<dbReference type="PANTHER" id="PTHR46492:SF1">
    <property type="entry name" value="DYNEIN AXONEMAL ASSEMBLY FACTOR 4"/>
    <property type="match status" value="1"/>
</dbReference>
<sequence>MAIVVKDFLWRQTGDYVVVTIPLKGIPPSSVDILTHNTYIKAYFKPFIFEAFLLHPIEESVSKCTISSEQIEFHLTKLEKNLLWHSLCLDLSKEEKKAAREEALSLVQSHSQEKRAAKQELLQALQRKSVQQQIEIETIEKNTIEQIRNSERCKAMDELEVWKANKINKNDNKPEVVSTDIWDANSSLSSDEDPNVESDSTPLTADDLRPVPLPRACGSISVKFTPREFPTPQRESQMEEEQAWLKKQVEAQRSVGFVAKDLRPEECNPVWLKEKGDSFFKIGNYLGAISAYSHGIKLSKNMAALYVNRSAAHYALGNLQRVVEDCSAALDLMQPKVSLNENSRAKCHARRGAALCKLGMLKPGLADLEAASVIMPNDDKLQLDIKDIKKRLEKCGDRES</sequence>
<dbReference type="EMBL" id="JAPTSV010000003">
    <property type="protein sequence ID" value="KAJ1529733.1"/>
    <property type="molecule type" value="Genomic_DNA"/>
</dbReference>
<evidence type="ECO:0000313" key="5">
    <source>
        <dbReference type="Proteomes" id="UP001075354"/>
    </source>
</evidence>
<evidence type="ECO:0000256" key="1">
    <source>
        <dbReference type="SAM" id="Coils"/>
    </source>
</evidence>
<protein>
    <recommendedName>
        <fullName evidence="3">CS domain-containing protein</fullName>
    </recommendedName>
</protein>
<gene>
    <name evidence="4" type="ORF">ONE63_006486</name>
</gene>
<evidence type="ECO:0000256" key="2">
    <source>
        <dbReference type="SAM" id="MobiDB-lite"/>
    </source>
</evidence>
<dbReference type="GO" id="GO:0003341">
    <property type="term" value="P:cilium movement"/>
    <property type="evidence" value="ECO:0007669"/>
    <property type="project" value="TreeGrafter"/>
</dbReference>
<dbReference type="PANTHER" id="PTHR46492">
    <property type="entry name" value="DYNEIN ASSEMBLY FACTOR 4, AXONEMAL"/>
    <property type="match status" value="1"/>
</dbReference>
<evidence type="ECO:0000313" key="4">
    <source>
        <dbReference type="EMBL" id="KAJ1529733.1"/>
    </source>
</evidence>
<dbReference type="SUPFAM" id="SSF49764">
    <property type="entry name" value="HSP20-like chaperones"/>
    <property type="match status" value="1"/>
</dbReference>
<dbReference type="Gene3D" id="2.60.40.790">
    <property type="match status" value="1"/>
</dbReference>
<dbReference type="InterPro" id="IPR007052">
    <property type="entry name" value="CS_dom"/>
</dbReference>
<evidence type="ECO:0000259" key="3">
    <source>
        <dbReference type="PROSITE" id="PS51203"/>
    </source>
</evidence>
<dbReference type="GO" id="GO:0036159">
    <property type="term" value="P:inner dynein arm assembly"/>
    <property type="evidence" value="ECO:0007669"/>
    <property type="project" value="TreeGrafter"/>
</dbReference>
<dbReference type="SUPFAM" id="SSF48452">
    <property type="entry name" value="TPR-like"/>
    <property type="match status" value="1"/>
</dbReference>
<proteinExistence type="predicted"/>
<keyword evidence="5" id="KW-1185">Reference proteome</keyword>
<dbReference type="InterPro" id="IPR008978">
    <property type="entry name" value="HSP20-like_chaperone"/>
</dbReference>